<evidence type="ECO:0000256" key="5">
    <source>
        <dbReference type="SAM" id="MobiDB-lite"/>
    </source>
</evidence>
<dbReference type="SMART" id="SM00360">
    <property type="entry name" value="RRM"/>
    <property type="match status" value="3"/>
</dbReference>
<dbReference type="CDD" id="cd12283">
    <property type="entry name" value="RRM1_RBM39_like"/>
    <property type="match status" value="1"/>
</dbReference>
<dbReference type="CDD" id="cd00590">
    <property type="entry name" value="RRM_SF"/>
    <property type="match status" value="1"/>
</dbReference>
<dbReference type="Pfam" id="PF00076">
    <property type="entry name" value="RRM_1"/>
    <property type="match status" value="3"/>
</dbReference>
<dbReference type="GO" id="GO:0005634">
    <property type="term" value="C:nucleus"/>
    <property type="evidence" value="ECO:0007669"/>
    <property type="project" value="InterPro"/>
</dbReference>
<reference evidence="7" key="1">
    <citation type="submission" date="2021-01" db="EMBL/GenBank/DDBJ databases">
        <authorList>
            <person name="Corre E."/>
            <person name="Pelletier E."/>
            <person name="Niang G."/>
            <person name="Scheremetjew M."/>
            <person name="Finn R."/>
            <person name="Kale V."/>
            <person name="Holt S."/>
            <person name="Cochrane G."/>
            <person name="Meng A."/>
            <person name="Brown T."/>
            <person name="Cohen L."/>
        </authorList>
    </citation>
    <scope>NUCLEOTIDE SEQUENCE</scope>
    <source>
        <strain evidence="7">SAG 11-49</strain>
    </source>
</reference>
<keyword evidence="3 4" id="KW-0694">RNA-binding</keyword>
<dbReference type="PROSITE" id="PS50102">
    <property type="entry name" value="RRM"/>
    <property type="match status" value="3"/>
</dbReference>
<dbReference type="InterPro" id="IPR012677">
    <property type="entry name" value="Nucleotide-bd_a/b_plait_sf"/>
</dbReference>
<feature type="compositionally biased region" description="Basic and acidic residues" evidence="5">
    <location>
        <begin position="62"/>
        <end position="120"/>
    </location>
</feature>
<keyword evidence="2" id="KW-0677">Repeat</keyword>
<dbReference type="InterPro" id="IPR006509">
    <property type="entry name" value="RBM39_SF"/>
</dbReference>
<dbReference type="Gene3D" id="3.30.70.330">
    <property type="match status" value="3"/>
</dbReference>
<feature type="domain" description="RRM" evidence="6">
    <location>
        <begin position="440"/>
        <end position="523"/>
    </location>
</feature>
<feature type="domain" description="RRM" evidence="6">
    <location>
        <begin position="131"/>
        <end position="208"/>
    </location>
</feature>
<dbReference type="AlphaFoldDB" id="A0A7S0RKZ5"/>
<name>A0A7S0RKZ5_9CHLO</name>
<dbReference type="CDD" id="cd12285">
    <property type="entry name" value="RRM3_RBM39_like"/>
    <property type="match status" value="1"/>
</dbReference>
<dbReference type="Pfam" id="PF15519">
    <property type="entry name" value="RBM39linker"/>
    <property type="match status" value="1"/>
</dbReference>
<feature type="domain" description="RRM" evidence="6">
    <location>
        <begin position="245"/>
        <end position="322"/>
    </location>
</feature>
<dbReference type="PANTHER" id="PTHR48036">
    <property type="entry name" value="SPLICING FACTOR (PAD-1), PUTATIVE (AFU_ORTHOLOGUE AFUA_1G15810)-RELATED"/>
    <property type="match status" value="1"/>
</dbReference>
<dbReference type="GO" id="GO:0003723">
    <property type="term" value="F:RNA binding"/>
    <property type="evidence" value="ECO:0007669"/>
    <property type="project" value="UniProtKB-UniRule"/>
</dbReference>
<dbReference type="InterPro" id="IPR000504">
    <property type="entry name" value="RRM_dom"/>
</dbReference>
<dbReference type="InterPro" id="IPR029123">
    <property type="entry name" value="RBM39_linker"/>
</dbReference>
<dbReference type="EMBL" id="HBFB01017450">
    <property type="protein sequence ID" value="CAD8680810.1"/>
    <property type="molecule type" value="Transcribed_RNA"/>
</dbReference>
<gene>
    <name evidence="7" type="ORF">CLEI1391_LOCUS9787</name>
</gene>
<evidence type="ECO:0000256" key="3">
    <source>
        <dbReference type="ARBA" id="ARBA00022884"/>
    </source>
</evidence>
<proteinExistence type="predicted"/>
<evidence type="ECO:0000313" key="7">
    <source>
        <dbReference type="EMBL" id="CAD8680810.1"/>
    </source>
</evidence>
<evidence type="ECO:0000259" key="6">
    <source>
        <dbReference type="PROSITE" id="PS50102"/>
    </source>
</evidence>
<accession>A0A7S0RKZ5</accession>
<feature type="compositionally biased region" description="Basic and acidic residues" evidence="5">
    <location>
        <begin position="26"/>
        <end position="39"/>
    </location>
</feature>
<evidence type="ECO:0000256" key="1">
    <source>
        <dbReference type="ARBA" id="ARBA00022553"/>
    </source>
</evidence>
<dbReference type="GO" id="GO:0006397">
    <property type="term" value="P:mRNA processing"/>
    <property type="evidence" value="ECO:0007669"/>
    <property type="project" value="InterPro"/>
</dbReference>
<dbReference type="InterPro" id="IPR035979">
    <property type="entry name" value="RBD_domain_sf"/>
</dbReference>
<evidence type="ECO:0000256" key="2">
    <source>
        <dbReference type="ARBA" id="ARBA00022737"/>
    </source>
</evidence>
<feature type="region of interest" description="Disordered" evidence="5">
    <location>
        <begin position="1"/>
        <end position="120"/>
    </location>
</feature>
<dbReference type="SUPFAM" id="SSF54928">
    <property type="entry name" value="RNA-binding domain, RBD"/>
    <property type="match status" value="2"/>
</dbReference>
<protein>
    <recommendedName>
        <fullName evidence="6">RRM domain-containing protein</fullName>
    </recommendedName>
</protein>
<keyword evidence="1" id="KW-0597">Phosphoprotein</keyword>
<dbReference type="NCBIfam" id="TIGR01622">
    <property type="entry name" value="SF-CC1"/>
    <property type="match status" value="1"/>
</dbReference>
<evidence type="ECO:0000256" key="4">
    <source>
        <dbReference type="PROSITE-ProRule" id="PRU00176"/>
    </source>
</evidence>
<sequence length="533" mass="58970">MDEYDYLEAQVDGGKLPPPPALAEANGKENKDKDRERSGSRRRSRSRSKDRSSRRDRSRSKDRKDKRDDRDRRDRDHGRDRDRDRDRDRGRDRRDDRDFGRGNRGRDRTPDAVRIQREKEQELKDLERTVRTIMVMNLNLRAEERDIFEFFVKAGGINDIKLIRDKNTKRSKGIAYVEFATVESAISALTLNGQTLLSMPVLVKPSEAEKNLAWEAQQQAKNQQATTTLLNKMGGSAPGVRLNPIKLQILNLPAELGEDDLSELFKPFGDINYVKVVRDAAGVSTGEAYVQYADKPMADNAIAHFNGYVLVGKKLTVQVAPLIVPTMMPGMMTGGAPLDPTAAAAAVLAHAQPAPGAPPVPNGNEVDDLDEAENKSLKLNAQSRAALMSRLASSAGLQAPPSFLQQAAQPAAPVAPTLAVPQQVLLDQGLLGPASPIPTPCILLKNMFSDADKAEATWQEDVADDVKSEATKFGEVLHCYVDPNSKGHVYLKFTTQQAAEAASRALHGRFYSGNQIVVSFQFVHEYNRHFGLR</sequence>
<organism evidence="7">
    <name type="scientific">Chlamydomonas leiostraca</name>
    <dbReference type="NCBI Taxonomy" id="1034604"/>
    <lineage>
        <taxon>Eukaryota</taxon>
        <taxon>Viridiplantae</taxon>
        <taxon>Chlorophyta</taxon>
        <taxon>core chlorophytes</taxon>
        <taxon>Chlorophyceae</taxon>
        <taxon>CS clade</taxon>
        <taxon>Chlamydomonadales</taxon>
        <taxon>Chlamydomonadaceae</taxon>
        <taxon>Chlamydomonas</taxon>
    </lineage>
</organism>